<evidence type="ECO:0000313" key="2">
    <source>
        <dbReference type="Proteomes" id="UP000437748"/>
    </source>
</evidence>
<name>A0A6N6VXM3_9BACT</name>
<gene>
    <name evidence="1" type="primary">thiS</name>
    <name evidence="1" type="ORF">GCL60_00805</name>
</gene>
<dbReference type="CDD" id="cd00565">
    <property type="entry name" value="Ubl_ThiS"/>
    <property type="match status" value="1"/>
</dbReference>
<accession>A0A6N6VXM3</accession>
<dbReference type="EMBL" id="WFLM01000001">
    <property type="protein sequence ID" value="KAB8040487.1"/>
    <property type="molecule type" value="Genomic_DNA"/>
</dbReference>
<dbReference type="SUPFAM" id="SSF54285">
    <property type="entry name" value="MoaD/ThiS"/>
    <property type="match status" value="1"/>
</dbReference>
<sequence>MDKLKLKINGVEKFYDNEIYSIKNLLDKENINIQGVAISLNRVFVPKNKISNIVLKNNDDIEIVTPYEGG</sequence>
<dbReference type="PANTHER" id="PTHR34472:SF1">
    <property type="entry name" value="SULFUR CARRIER PROTEIN THIS"/>
    <property type="match status" value="1"/>
</dbReference>
<dbReference type="PANTHER" id="PTHR34472">
    <property type="entry name" value="SULFUR CARRIER PROTEIN THIS"/>
    <property type="match status" value="1"/>
</dbReference>
<reference evidence="1 2" key="1">
    <citation type="submission" date="2019-10" db="EMBL/GenBank/DDBJ databases">
        <title>New species of Slilvanegrellaceae.</title>
        <authorList>
            <person name="Pitt A."/>
            <person name="Hahn M.W."/>
        </authorList>
    </citation>
    <scope>NUCLEOTIDE SEQUENCE [LARGE SCALE GENOMIC DNA]</scope>
    <source>
        <strain evidence="1 2">SP-Ram-0.45-NSY-1</strain>
    </source>
</reference>
<dbReference type="AlphaFoldDB" id="A0A6N6VXM3"/>
<dbReference type="Pfam" id="PF02597">
    <property type="entry name" value="ThiS"/>
    <property type="match status" value="1"/>
</dbReference>
<keyword evidence="2" id="KW-1185">Reference proteome</keyword>
<dbReference type="InterPro" id="IPR003749">
    <property type="entry name" value="ThiS/MoaD-like"/>
</dbReference>
<dbReference type="OrthoDB" id="5298024at2"/>
<organism evidence="1 2">
    <name type="scientific">Silvanigrella paludirubra</name>
    <dbReference type="NCBI Taxonomy" id="2499159"/>
    <lineage>
        <taxon>Bacteria</taxon>
        <taxon>Pseudomonadati</taxon>
        <taxon>Bdellovibrionota</taxon>
        <taxon>Oligoflexia</taxon>
        <taxon>Silvanigrellales</taxon>
        <taxon>Silvanigrellaceae</taxon>
        <taxon>Silvanigrella</taxon>
    </lineage>
</organism>
<dbReference type="InterPro" id="IPR012675">
    <property type="entry name" value="Beta-grasp_dom_sf"/>
</dbReference>
<evidence type="ECO:0000313" key="1">
    <source>
        <dbReference type="EMBL" id="KAB8040487.1"/>
    </source>
</evidence>
<dbReference type="InterPro" id="IPR016155">
    <property type="entry name" value="Mopterin_synth/thiamin_S_b"/>
</dbReference>
<dbReference type="InterPro" id="IPR010035">
    <property type="entry name" value="Thi_S"/>
</dbReference>
<dbReference type="Gene3D" id="3.10.20.30">
    <property type="match status" value="1"/>
</dbReference>
<dbReference type="NCBIfam" id="TIGR01683">
    <property type="entry name" value="thiS"/>
    <property type="match status" value="1"/>
</dbReference>
<protein>
    <submittedName>
        <fullName evidence="1">Sulfur carrier protein ThiS</fullName>
    </submittedName>
</protein>
<dbReference type="Proteomes" id="UP000437748">
    <property type="component" value="Unassembled WGS sequence"/>
</dbReference>
<comment type="caution">
    <text evidence="1">The sequence shown here is derived from an EMBL/GenBank/DDBJ whole genome shotgun (WGS) entry which is preliminary data.</text>
</comment>
<proteinExistence type="predicted"/>
<dbReference type="RefSeq" id="WP_153418002.1">
    <property type="nucleotide sequence ID" value="NZ_WFLM01000001.1"/>
</dbReference>